<proteinExistence type="inferred from homology"/>
<reference evidence="4" key="1">
    <citation type="journal article" date="2017" name="Nature">
        <title>The genome of Chenopodium quinoa.</title>
        <authorList>
            <person name="Jarvis D.E."/>
            <person name="Ho Y.S."/>
            <person name="Lightfoot D.J."/>
            <person name="Schmoeckel S.M."/>
            <person name="Li B."/>
            <person name="Borm T.J.A."/>
            <person name="Ohyanagi H."/>
            <person name="Mineta K."/>
            <person name="Michell C.T."/>
            <person name="Saber N."/>
            <person name="Kharbatia N.M."/>
            <person name="Rupper R.R."/>
            <person name="Sharp A.R."/>
            <person name="Dally N."/>
            <person name="Boughton B.A."/>
            <person name="Woo Y.H."/>
            <person name="Gao G."/>
            <person name="Schijlen E.G.W.M."/>
            <person name="Guo X."/>
            <person name="Momin A.A."/>
            <person name="Negrao S."/>
            <person name="Al-Babili S."/>
            <person name="Gehring C."/>
            <person name="Roessner U."/>
            <person name="Jung C."/>
            <person name="Murphy K."/>
            <person name="Arold S.T."/>
            <person name="Gojobori T."/>
            <person name="van der Linden C.G."/>
            <person name="van Loo E.N."/>
            <person name="Jellen E.N."/>
            <person name="Maughan P.J."/>
            <person name="Tester M."/>
        </authorList>
    </citation>
    <scope>NUCLEOTIDE SEQUENCE [LARGE SCALE GENOMIC DNA]</scope>
    <source>
        <strain evidence="4">cv. PI 614886</strain>
    </source>
</reference>
<keyword evidence="5" id="KW-1185">Reference proteome</keyword>
<sequence>MEESERAAIRAASKEVSHEVNTLMNAEAIDSLKQMQHLILGRLQDSNAVLSHFNEYSENCYADVMADFSKNTRLLKSMKTDLDYIFLKLRSMKSKIFATYPDAFPNESLEVVDTRPDLEVPVCEESQQGHPSPTVTHDSHQPPTV</sequence>
<dbReference type="RefSeq" id="XP_021739972.1">
    <property type="nucleotide sequence ID" value="XM_021884280.1"/>
</dbReference>
<dbReference type="OrthoDB" id="10258877at2759"/>
<dbReference type="EnsemblPlants" id="AUR62032828-RA">
    <property type="protein sequence ID" value="AUR62032828-RA:cds"/>
    <property type="gene ID" value="AUR62032828"/>
</dbReference>
<evidence type="ECO:0000256" key="2">
    <source>
        <dbReference type="SAM" id="MobiDB-lite"/>
    </source>
</evidence>
<feature type="compositionally biased region" description="Polar residues" evidence="2">
    <location>
        <begin position="125"/>
        <end position="145"/>
    </location>
</feature>
<dbReference type="PANTHER" id="PTHR13511:SF0">
    <property type="entry name" value="KXDL MOTIF-CONTAINING PROTEIN 1"/>
    <property type="match status" value="1"/>
</dbReference>
<evidence type="ECO:0000259" key="3">
    <source>
        <dbReference type="Pfam" id="PF10241"/>
    </source>
</evidence>
<protein>
    <recommendedName>
        <fullName evidence="3">KxDL domain-containing protein</fullName>
    </recommendedName>
</protein>
<name>A0A803MNH7_CHEQI</name>
<evidence type="ECO:0000256" key="1">
    <source>
        <dbReference type="ARBA" id="ARBA00005913"/>
    </source>
</evidence>
<dbReference type="Proteomes" id="UP000596660">
    <property type="component" value="Unplaced"/>
</dbReference>
<accession>A0A803MNH7</accession>
<dbReference type="OMA" id="NDYSEQC"/>
<comment type="similarity">
    <text evidence="1">Belongs to the KXD1 family.</text>
</comment>
<dbReference type="InterPro" id="IPR039843">
    <property type="entry name" value="KXD1-like"/>
</dbReference>
<organism evidence="4 5">
    <name type="scientific">Chenopodium quinoa</name>
    <name type="common">Quinoa</name>
    <dbReference type="NCBI Taxonomy" id="63459"/>
    <lineage>
        <taxon>Eukaryota</taxon>
        <taxon>Viridiplantae</taxon>
        <taxon>Streptophyta</taxon>
        <taxon>Embryophyta</taxon>
        <taxon>Tracheophyta</taxon>
        <taxon>Spermatophyta</taxon>
        <taxon>Magnoliopsida</taxon>
        <taxon>eudicotyledons</taxon>
        <taxon>Gunneridae</taxon>
        <taxon>Pentapetalae</taxon>
        <taxon>Caryophyllales</taxon>
        <taxon>Chenopodiaceae</taxon>
        <taxon>Chenopodioideae</taxon>
        <taxon>Atripliceae</taxon>
        <taxon>Chenopodium</taxon>
    </lineage>
</organism>
<dbReference type="InterPro" id="IPR019371">
    <property type="entry name" value="KxDL_dom"/>
</dbReference>
<dbReference type="SMR" id="A0A803MNH7"/>
<dbReference type="GO" id="GO:0099078">
    <property type="term" value="C:BORC complex"/>
    <property type="evidence" value="ECO:0007669"/>
    <property type="project" value="TreeGrafter"/>
</dbReference>
<evidence type="ECO:0000313" key="5">
    <source>
        <dbReference type="Proteomes" id="UP000596660"/>
    </source>
</evidence>
<dbReference type="PANTHER" id="PTHR13511">
    <property type="entry name" value="KXDL MOTIF-CONTAINING PROTEIN 1"/>
    <property type="match status" value="1"/>
</dbReference>
<evidence type="ECO:0000313" key="4">
    <source>
        <dbReference type="EnsemblPlants" id="AUR62032828-RA:cds"/>
    </source>
</evidence>
<dbReference type="Pfam" id="PF10241">
    <property type="entry name" value="KxDL"/>
    <property type="match status" value="1"/>
</dbReference>
<dbReference type="AlphaFoldDB" id="A0A803MNH7"/>
<dbReference type="Gramene" id="AUR62032828-RA">
    <property type="protein sequence ID" value="AUR62032828-RA:cds"/>
    <property type="gene ID" value="AUR62032828"/>
</dbReference>
<feature type="domain" description="KxDL" evidence="3">
    <location>
        <begin position="21"/>
        <end position="104"/>
    </location>
</feature>
<dbReference type="GO" id="GO:0032418">
    <property type="term" value="P:lysosome localization"/>
    <property type="evidence" value="ECO:0007669"/>
    <property type="project" value="TreeGrafter"/>
</dbReference>
<gene>
    <name evidence="4" type="primary">LOC110706364</name>
</gene>
<dbReference type="KEGG" id="cqi:110706364"/>
<feature type="region of interest" description="Disordered" evidence="2">
    <location>
        <begin position="124"/>
        <end position="145"/>
    </location>
</feature>
<dbReference type="GeneID" id="110706364"/>
<reference evidence="4" key="2">
    <citation type="submission" date="2021-03" db="UniProtKB">
        <authorList>
            <consortium name="EnsemblPlants"/>
        </authorList>
    </citation>
    <scope>IDENTIFICATION</scope>
</reference>